<evidence type="ECO:0000259" key="4">
    <source>
        <dbReference type="Pfam" id="PF00205"/>
    </source>
</evidence>
<dbReference type="InterPro" id="IPR012000">
    <property type="entry name" value="Thiamin_PyroP_enz_cen_dom"/>
</dbReference>
<evidence type="ECO:0008006" key="9">
    <source>
        <dbReference type="Google" id="ProtNLM"/>
    </source>
</evidence>
<feature type="domain" description="Thiamine pyrophosphate enzyme central" evidence="4">
    <location>
        <begin position="208"/>
        <end position="340"/>
    </location>
</feature>
<dbReference type="OrthoDB" id="6837at2157"/>
<dbReference type="GO" id="GO:0044272">
    <property type="term" value="P:sulfur compound biosynthetic process"/>
    <property type="evidence" value="ECO:0007669"/>
    <property type="project" value="UniProtKB-ARBA"/>
</dbReference>
<evidence type="ECO:0000256" key="1">
    <source>
        <dbReference type="ARBA" id="ARBA00007812"/>
    </source>
</evidence>
<sequence length="574" mass="62058">MTETTVSVETAAEGILEALNLNGIDYVFGSPGSDDVPFWNHLEQFEDEGRTPGYVQCRHEKLAVDMARGYAMMTGDPQVVKLHVTVGPLNAALGIWGAYASETPMVILSSYVREHEGETAGGPYDLDFHQPGGHENNFQRYLKWMSSVETSESIADYVARAVRLARSSPGGPTMLTLPKEVPFEDVGELRISADEPAAPTVPSPGTLSEIAEILESAERPVAIAGGLGSDRSAVEALVSMAERLEMGVFETPKLRHSFPMDHPLYLGNSAYGVRHRGDQVLEDADAVFVVDSPIPWYPPRGSAPDADVVFLGTDPVQQRRANWGYPADVVATGDSAATLPLLLDQLSDGTADGDGHWRSRHDEWRDRWADRVDAGSDTDAIDPFRAASTVDELVPDDAIVVNETIDHGSCVSNLIDDGDDRRYLSPERENAGGLGSGLGLALGSKLAEPDRTVTLLTGDGSFNYNPVQAAFGAIQEHDLPILVVIFNNEGYQVMSAAFAKDYPDRMNVTETHGTPITPTPDYALQAEAWGAFGETVTEPDDVRPTLERALEAVAAGRPALVDLRMPSRPIEDHP</sequence>
<keyword evidence="8" id="KW-1185">Reference proteome</keyword>
<dbReference type="AlphaFoldDB" id="A0A3N6MEZ4"/>
<dbReference type="Gene3D" id="3.40.50.970">
    <property type="match status" value="2"/>
</dbReference>
<evidence type="ECO:0000256" key="2">
    <source>
        <dbReference type="ARBA" id="ARBA00023052"/>
    </source>
</evidence>
<comment type="caution">
    <text evidence="7">The sequence shown here is derived from an EMBL/GenBank/DDBJ whole genome shotgun (WGS) entry which is preliminary data.</text>
</comment>
<dbReference type="InterPro" id="IPR011766">
    <property type="entry name" value="TPP_enzyme_TPP-bd"/>
</dbReference>
<feature type="domain" description="Thiamine pyrophosphate enzyme N-terminal TPP-binding" evidence="6">
    <location>
        <begin position="10"/>
        <end position="116"/>
    </location>
</feature>
<accession>A0A3N6MEZ4</accession>
<dbReference type="InterPro" id="IPR029061">
    <property type="entry name" value="THDP-binding"/>
</dbReference>
<evidence type="ECO:0000256" key="3">
    <source>
        <dbReference type="RuleBase" id="RU362132"/>
    </source>
</evidence>
<evidence type="ECO:0000259" key="6">
    <source>
        <dbReference type="Pfam" id="PF02776"/>
    </source>
</evidence>
<feature type="domain" description="Thiamine pyrophosphate enzyme TPP-binding" evidence="5">
    <location>
        <begin position="419"/>
        <end position="562"/>
    </location>
</feature>
<proteinExistence type="inferred from homology"/>
<dbReference type="CDD" id="cd07035">
    <property type="entry name" value="TPP_PYR_POX_like"/>
    <property type="match status" value="1"/>
</dbReference>
<dbReference type="GO" id="GO:0009097">
    <property type="term" value="P:isoleucine biosynthetic process"/>
    <property type="evidence" value="ECO:0007669"/>
    <property type="project" value="TreeGrafter"/>
</dbReference>
<dbReference type="GO" id="GO:0005948">
    <property type="term" value="C:acetolactate synthase complex"/>
    <property type="evidence" value="ECO:0007669"/>
    <property type="project" value="TreeGrafter"/>
</dbReference>
<dbReference type="GO" id="GO:0050660">
    <property type="term" value="F:flavin adenine dinucleotide binding"/>
    <property type="evidence" value="ECO:0007669"/>
    <property type="project" value="TreeGrafter"/>
</dbReference>
<dbReference type="Pfam" id="PF02775">
    <property type="entry name" value="TPP_enzyme_C"/>
    <property type="match status" value="1"/>
</dbReference>
<dbReference type="Gene3D" id="3.40.50.1220">
    <property type="entry name" value="TPP-binding domain"/>
    <property type="match status" value="1"/>
</dbReference>
<dbReference type="InterPro" id="IPR012001">
    <property type="entry name" value="Thiamin_PyroP_enz_TPP-bd_dom"/>
</dbReference>
<protein>
    <recommendedName>
        <fullName evidence="9">Thiamine pyrophosphate-binding protein</fullName>
    </recommendedName>
</protein>
<name>A0A3N6MEZ4_NATCH</name>
<dbReference type="PANTHER" id="PTHR18968:SF13">
    <property type="entry name" value="ACETOLACTATE SYNTHASE CATALYTIC SUBUNIT, MITOCHONDRIAL"/>
    <property type="match status" value="1"/>
</dbReference>
<reference evidence="7 8" key="1">
    <citation type="submission" date="2018-10" db="EMBL/GenBank/DDBJ databases">
        <title>Natrarchaeobius chitinivorans gen. nov., sp. nov., and Natrarchaeobius haloalkaliphilus sp. nov., alkaliphilic, chitin-utilizing haloarchaea from hypersaline alkaline lakes.</title>
        <authorList>
            <person name="Sorokin D.Y."/>
            <person name="Elcheninov A.G."/>
            <person name="Kostrikina N.A."/>
            <person name="Bale N.J."/>
            <person name="Sinninghe Damste J.S."/>
            <person name="Khijniak T.V."/>
            <person name="Kublanov I.V."/>
            <person name="Toshchakov S.V."/>
        </authorList>
    </citation>
    <scope>NUCLEOTIDE SEQUENCE [LARGE SCALE GENOMIC DNA]</scope>
    <source>
        <strain evidence="7 8">AArcht7</strain>
    </source>
</reference>
<dbReference type="InterPro" id="IPR045229">
    <property type="entry name" value="TPP_enz"/>
</dbReference>
<dbReference type="GO" id="GO:0030976">
    <property type="term" value="F:thiamine pyrophosphate binding"/>
    <property type="evidence" value="ECO:0007669"/>
    <property type="project" value="InterPro"/>
</dbReference>
<dbReference type="InterPro" id="IPR029035">
    <property type="entry name" value="DHS-like_NAD/FAD-binding_dom"/>
</dbReference>
<dbReference type="EMBL" id="REFZ01000009">
    <property type="protein sequence ID" value="RQG99454.1"/>
    <property type="molecule type" value="Genomic_DNA"/>
</dbReference>
<evidence type="ECO:0000259" key="5">
    <source>
        <dbReference type="Pfam" id="PF02775"/>
    </source>
</evidence>
<evidence type="ECO:0000313" key="8">
    <source>
        <dbReference type="Proteomes" id="UP000281431"/>
    </source>
</evidence>
<dbReference type="GO" id="GO:0003984">
    <property type="term" value="F:acetolactate synthase activity"/>
    <property type="evidence" value="ECO:0007669"/>
    <property type="project" value="TreeGrafter"/>
</dbReference>
<dbReference type="Pfam" id="PF00205">
    <property type="entry name" value="TPP_enzyme_M"/>
    <property type="match status" value="1"/>
</dbReference>
<dbReference type="Pfam" id="PF02776">
    <property type="entry name" value="TPP_enzyme_N"/>
    <property type="match status" value="1"/>
</dbReference>
<organism evidence="7 8">
    <name type="scientific">Natrarchaeobius chitinivorans</name>
    <dbReference type="NCBI Taxonomy" id="1679083"/>
    <lineage>
        <taxon>Archaea</taxon>
        <taxon>Methanobacteriati</taxon>
        <taxon>Methanobacteriota</taxon>
        <taxon>Stenosarchaea group</taxon>
        <taxon>Halobacteria</taxon>
        <taxon>Halobacteriales</taxon>
        <taxon>Natrialbaceae</taxon>
        <taxon>Natrarchaeobius</taxon>
    </lineage>
</organism>
<dbReference type="PANTHER" id="PTHR18968">
    <property type="entry name" value="THIAMINE PYROPHOSPHATE ENZYMES"/>
    <property type="match status" value="1"/>
</dbReference>
<dbReference type="Proteomes" id="UP000281431">
    <property type="component" value="Unassembled WGS sequence"/>
</dbReference>
<evidence type="ECO:0000313" key="7">
    <source>
        <dbReference type="EMBL" id="RQG99454.1"/>
    </source>
</evidence>
<dbReference type="GO" id="GO:0009099">
    <property type="term" value="P:L-valine biosynthetic process"/>
    <property type="evidence" value="ECO:0007669"/>
    <property type="project" value="TreeGrafter"/>
</dbReference>
<dbReference type="SUPFAM" id="SSF52518">
    <property type="entry name" value="Thiamin diphosphate-binding fold (THDP-binding)"/>
    <property type="match status" value="2"/>
</dbReference>
<dbReference type="SUPFAM" id="SSF52467">
    <property type="entry name" value="DHS-like NAD/FAD-binding domain"/>
    <property type="match status" value="1"/>
</dbReference>
<keyword evidence="2 3" id="KW-0786">Thiamine pyrophosphate</keyword>
<comment type="similarity">
    <text evidence="1 3">Belongs to the TPP enzyme family.</text>
</comment>
<gene>
    <name evidence="7" type="ORF">EA472_14625</name>
</gene>
<dbReference type="GO" id="GO:0000287">
    <property type="term" value="F:magnesium ion binding"/>
    <property type="evidence" value="ECO:0007669"/>
    <property type="project" value="InterPro"/>
</dbReference>